<organism evidence="3 4">
    <name type="scientific">Otolemur garnettii</name>
    <name type="common">Small-eared galago</name>
    <name type="synonym">Garnett's greater bushbaby</name>
    <dbReference type="NCBI Taxonomy" id="30611"/>
    <lineage>
        <taxon>Eukaryota</taxon>
        <taxon>Metazoa</taxon>
        <taxon>Chordata</taxon>
        <taxon>Craniata</taxon>
        <taxon>Vertebrata</taxon>
        <taxon>Euteleostomi</taxon>
        <taxon>Mammalia</taxon>
        <taxon>Eutheria</taxon>
        <taxon>Euarchontoglires</taxon>
        <taxon>Primates</taxon>
        <taxon>Strepsirrhini</taxon>
        <taxon>Lorisiformes</taxon>
        <taxon>Galagidae</taxon>
        <taxon>Otolemur</taxon>
    </lineage>
</organism>
<feature type="region of interest" description="Disordered" evidence="1">
    <location>
        <begin position="43"/>
        <end position="67"/>
    </location>
</feature>
<evidence type="ECO:0000259" key="2">
    <source>
        <dbReference type="Pfam" id="PF03836"/>
    </source>
</evidence>
<protein>
    <recommendedName>
        <fullName evidence="2">RasGAP protein C-terminal domain-containing protein</fullName>
    </recommendedName>
</protein>
<dbReference type="GO" id="GO:0051015">
    <property type="term" value="F:actin filament binding"/>
    <property type="evidence" value="ECO:0007669"/>
    <property type="project" value="TreeGrafter"/>
</dbReference>
<dbReference type="EMBL" id="AAQR03062034">
    <property type="status" value="NOT_ANNOTATED_CDS"/>
    <property type="molecule type" value="Genomic_DNA"/>
</dbReference>
<dbReference type="PANTHER" id="PTHR14149">
    <property type="entry name" value="RAS GTPASE-ACTIVATING PROTEIN WITH IQ MOTIF"/>
    <property type="match status" value="1"/>
</dbReference>
<dbReference type="Pfam" id="PF03836">
    <property type="entry name" value="RasGAP_C"/>
    <property type="match status" value="1"/>
</dbReference>
<evidence type="ECO:0000256" key="1">
    <source>
        <dbReference type="SAM" id="MobiDB-lite"/>
    </source>
</evidence>
<dbReference type="STRING" id="30611.ENSOGAP00000017606"/>
<dbReference type="Ensembl" id="ENSOGAT00000032960.1">
    <property type="protein sequence ID" value="ENSOGAP00000017606.1"/>
    <property type="gene ID" value="ENSOGAG00000032681.1"/>
</dbReference>
<reference evidence="3" key="2">
    <citation type="submission" date="2025-08" db="UniProtKB">
        <authorList>
            <consortium name="Ensembl"/>
        </authorList>
    </citation>
    <scope>IDENTIFICATION</scope>
</reference>
<dbReference type="InParanoid" id="H0XNB5"/>
<dbReference type="InterPro" id="IPR000593">
    <property type="entry name" value="RasGAP_C"/>
</dbReference>
<dbReference type="GO" id="GO:1903479">
    <property type="term" value="P:mitotic actomyosin contractile ring assembly actin filament organization"/>
    <property type="evidence" value="ECO:0007669"/>
    <property type="project" value="TreeGrafter"/>
</dbReference>
<dbReference type="AlphaFoldDB" id="H0XNB5"/>
<dbReference type="eggNOG" id="KOG2128">
    <property type="taxonomic scope" value="Eukaryota"/>
</dbReference>
<sequence>KAELAKLQQTLKAFDEKAAFYEEQINYYDTYIKTHLDNFKRKNTRRSIKRDGKGAPEGAKRAKSGKPAAAKLHEEGVLLGVDDLRTNQFQNVTFDITAAEDVGILDVRSKLLGVEMEKVPLSIQGLLQMQREGVSVTKMFDKVKVNGNLLVHLLNRKVYGR</sequence>
<dbReference type="PANTHER" id="PTHR14149:SF12">
    <property type="entry name" value="RAS GTPASE-ACTIVATING-LIKE PROTEIN IQGAP2"/>
    <property type="match status" value="1"/>
</dbReference>
<reference evidence="3" key="3">
    <citation type="submission" date="2025-09" db="UniProtKB">
        <authorList>
            <consortium name="Ensembl"/>
        </authorList>
    </citation>
    <scope>IDENTIFICATION</scope>
</reference>
<evidence type="ECO:0000313" key="3">
    <source>
        <dbReference type="Ensembl" id="ENSOGAP00000017606.1"/>
    </source>
</evidence>
<dbReference type="Proteomes" id="UP000005225">
    <property type="component" value="Unassembled WGS sequence"/>
</dbReference>
<name>H0XNB5_OTOGA</name>
<reference evidence="4" key="1">
    <citation type="submission" date="2011-03" db="EMBL/GenBank/DDBJ databases">
        <title>Version 3 of the genome sequence of Otolemur garnettii (Bushbaby).</title>
        <authorList>
            <consortium name="The Broad Institute Genome Sequencing Platform"/>
            <person name="Di Palma F."/>
            <person name="Johnson J."/>
            <person name="Lander E.S."/>
            <person name="Lindblad-Toh K."/>
            <person name="Jaffe D.B."/>
            <person name="Gnerre S."/>
            <person name="MacCallum I."/>
            <person name="Przybylski D."/>
            <person name="Ribeiro F.J."/>
            <person name="Burton J.N."/>
            <person name="Walker B.J."/>
            <person name="Sharpe T."/>
            <person name="Hall G."/>
        </authorList>
    </citation>
    <scope>NUCLEOTIDE SEQUENCE [LARGE SCALE GENOMIC DNA]</scope>
</reference>
<evidence type="ECO:0000313" key="4">
    <source>
        <dbReference type="Proteomes" id="UP000005225"/>
    </source>
</evidence>
<feature type="compositionally biased region" description="Basic and acidic residues" evidence="1">
    <location>
        <begin position="49"/>
        <end position="60"/>
    </location>
</feature>
<dbReference type="SUPFAM" id="SSF143885">
    <property type="entry name" value="RGC domain-like"/>
    <property type="match status" value="1"/>
</dbReference>
<dbReference type="GO" id="GO:0005938">
    <property type="term" value="C:cell cortex"/>
    <property type="evidence" value="ECO:0007669"/>
    <property type="project" value="TreeGrafter"/>
</dbReference>
<dbReference type="GeneTree" id="ENSGT00950000183076"/>
<dbReference type="GO" id="GO:0005516">
    <property type="term" value="F:calmodulin binding"/>
    <property type="evidence" value="ECO:0007669"/>
    <property type="project" value="TreeGrafter"/>
</dbReference>
<accession>H0XNB5</accession>
<proteinExistence type="predicted"/>
<dbReference type="HOGENOM" id="CLU_1647666_0_0_1"/>
<keyword evidence="4" id="KW-1185">Reference proteome</keyword>
<feature type="domain" description="RasGAP protein C-terminal" evidence="2">
    <location>
        <begin position="1"/>
        <end position="84"/>
    </location>
</feature>
<dbReference type="GO" id="GO:0005096">
    <property type="term" value="F:GTPase activator activity"/>
    <property type="evidence" value="ECO:0007669"/>
    <property type="project" value="TreeGrafter"/>
</dbReference>